<gene>
    <name evidence="4" type="ORF">JRO89_XS13G0125900</name>
</gene>
<accession>A0ABQ8H7Y9</accession>
<keyword evidence="1" id="KW-0479">Metal-binding</keyword>
<dbReference type="SUPFAM" id="SSF57850">
    <property type="entry name" value="RING/U-box"/>
    <property type="match status" value="1"/>
</dbReference>
<dbReference type="SMART" id="SM00184">
    <property type="entry name" value="RING"/>
    <property type="match status" value="1"/>
</dbReference>
<dbReference type="InterPro" id="IPR001841">
    <property type="entry name" value="Znf_RING"/>
</dbReference>
<reference evidence="4 5" key="1">
    <citation type="submission" date="2021-02" db="EMBL/GenBank/DDBJ databases">
        <title>Plant Genome Project.</title>
        <authorList>
            <person name="Zhang R.-G."/>
        </authorList>
    </citation>
    <scope>NUCLEOTIDE SEQUENCE [LARGE SCALE GENOMIC DNA]</scope>
    <source>
        <tissue evidence="4">Leaves</tissue>
    </source>
</reference>
<dbReference type="Pfam" id="PF13639">
    <property type="entry name" value="zf-RING_2"/>
    <property type="match status" value="1"/>
</dbReference>
<feature type="compositionally biased region" description="Acidic residues" evidence="2">
    <location>
        <begin position="8"/>
        <end position="20"/>
    </location>
</feature>
<protein>
    <recommendedName>
        <fullName evidence="3">RING-type domain-containing protein</fullName>
    </recommendedName>
</protein>
<dbReference type="Gene3D" id="3.30.40.10">
    <property type="entry name" value="Zinc/RING finger domain, C3HC4 (zinc finger)"/>
    <property type="match status" value="1"/>
</dbReference>
<evidence type="ECO:0000259" key="3">
    <source>
        <dbReference type="PROSITE" id="PS50089"/>
    </source>
</evidence>
<dbReference type="Proteomes" id="UP000827721">
    <property type="component" value="Unassembled WGS sequence"/>
</dbReference>
<keyword evidence="1" id="KW-0863">Zinc-finger</keyword>
<evidence type="ECO:0000256" key="2">
    <source>
        <dbReference type="SAM" id="MobiDB-lite"/>
    </source>
</evidence>
<dbReference type="InterPro" id="IPR013083">
    <property type="entry name" value="Znf_RING/FYVE/PHD"/>
</dbReference>
<feature type="domain" description="RING-type" evidence="3">
    <location>
        <begin position="70"/>
        <end position="112"/>
    </location>
</feature>
<dbReference type="PANTHER" id="PTHR45676:SF62">
    <property type="entry name" value="RING-TYPE E3 UBIQUITIN TRANSFERASE"/>
    <property type="match status" value="1"/>
</dbReference>
<sequence>MFKGGFDHDDDQSDDDEFVDIEQGSSEKDDETVLRQQQPFTEVLWRAAASIEDQRQDKEEDKEANISSQCCICLEEFKEGDECRVRSKCNHIYHKPCIDMWLLRHKHCPLCRGYVKVKHDEIR</sequence>
<dbReference type="PROSITE" id="PS50089">
    <property type="entry name" value="ZF_RING_2"/>
    <property type="match status" value="1"/>
</dbReference>
<evidence type="ECO:0000313" key="4">
    <source>
        <dbReference type="EMBL" id="KAH7550050.1"/>
    </source>
</evidence>
<keyword evidence="5" id="KW-1185">Reference proteome</keyword>
<comment type="caution">
    <text evidence="4">The sequence shown here is derived from an EMBL/GenBank/DDBJ whole genome shotgun (WGS) entry which is preliminary data.</text>
</comment>
<name>A0ABQ8H7Y9_9ROSI</name>
<feature type="region of interest" description="Disordered" evidence="2">
    <location>
        <begin position="1"/>
        <end position="33"/>
    </location>
</feature>
<dbReference type="EMBL" id="JAFEMO010000013">
    <property type="protein sequence ID" value="KAH7550050.1"/>
    <property type="molecule type" value="Genomic_DNA"/>
</dbReference>
<evidence type="ECO:0000256" key="1">
    <source>
        <dbReference type="PROSITE-ProRule" id="PRU00175"/>
    </source>
</evidence>
<dbReference type="PANTHER" id="PTHR45676">
    <property type="entry name" value="RING-H2 FINGER PROTEIN ATL51-RELATED"/>
    <property type="match status" value="1"/>
</dbReference>
<evidence type="ECO:0000313" key="5">
    <source>
        <dbReference type="Proteomes" id="UP000827721"/>
    </source>
</evidence>
<organism evidence="4 5">
    <name type="scientific">Xanthoceras sorbifolium</name>
    <dbReference type="NCBI Taxonomy" id="99658"/>
    <lineage>
        <taxon>Eukaryota</taxon>
        <taxon>Viridiplantae</taxon>
        <taxon>Streptophyta</taxon>
        <taxon>Embryophyta</taxon>
        <taxon>Tracheophyta</taxon>
        <taxon>Spermatophyta</taxon>
        <taxon>Magnoliopsida</taxon>
        <taxon>eudicotyledons</taxon>
        <taxon>Gunneridae</taxon>
        <taxon>Pentapetalae</taxon>
        <taxon>rosids</taxon>
        <taxon>malvids</taxon>
        <taxon>Sapindales</taxon>
        <taxon>Sapindaceae</taxon>
        <taxon>Xanthoceroideae</taxon>
        <taxon>Xanthoceras</taxon>
    </lineage>
</organism>
<keyword evidence="1" id="KW-0862">Zinc</keyword>
<proteinExistence type="predicted"/>